<keyword evidence="2" id="KW-1133">Transmembrane helix</keyword>
<dbReference type="RefSeq" id="WP_344840269.1">
    <property type="nucleotide sequence ID" value="NZ_BAABAA010000002.1"/>
</dbReference>
<feature type="transmembrane region" description="Helical" evidence="2">
    <location>
        <begin position="29"/>
        <end position="47"/>
    </location>
</feature>
<feature type="transmembrane region" description="Helical" evidence="2">
    <location>
        <begin position="6"/>
        <end position="22"/>
    </location>
</feature>
<sequence>MTTALFSIAGAVALLAAVVTVTSRRIVHAALWLVVTLGAVAGCFGALHAEFVALVQILVYVGAIVVLVLFALMLTKAPTNPLPALTTRRSPFAAVVALVLALILGTGVVLAFGNQKIKPVPTGSAESIGTAVFRNWVLPFEVLSVLLLAALIGAIVLSQRPGKKGD</sequence>
<reference evidence="4" key="1">
    <citation type="journal article" date="2019" name="Int. J. Syst. Evol. Microbiol.">
        <title>The Global Catalogue of Microorganisms (GCM) 10K type strain sequencing project: providing services to taxonomists for standard genome sequencing and annotation.</title>
        <authorList>
            <consortium name="The Broad Institute Genomics Platform"/>
            <consortium name="The Broad Institute Genome Sequencing Center for Infectious Disease"/>
            <person name="Wu L."/>
            <person name="Ma J."/>
        </authorList>
    </citation>
    <scope>NUCLEOTIDE SEQUENCE [LARGE SCALE GENOMIC DNA]</scope>
    <source>
        <strain evidence="4">JCM 16928</strain>
    </source>
</reference>
<evidence type="ECO:0000313" key="3">
    <source>
        <dbReference type="EMBL" id="GAA3555352.1"/>
    </source>
</evidence>
<keyword evidence="2" id="KW-0812">Transmembrane</keyword>
<dbReference type="InterPro" id="IPR001457">
    <property type="entry name" value="NADH_UbQ/plastoQ_OxRdtase_su6"/>
</dbReference>
<comment type="similarity">
    <text evidence="1 2">Belongs to the complex I subunit 6 family.</text>
</comment>
<gene>
    <name evidence="3" type="ORF">GCM10022235_24120</name>
</gene>
<keyword evidence="4" id="KW-1185">Reference proteome</keyword>
<dbReference type="Gene3D" id="1.20.120.1200">
    <property type="entry name" value="NADH-ubiquinone/plastoquinone oxidoreductase chain 6, subunit NuoJ"/>
    <property type="match status" value="1"/>
</dbReference>
<protein>
    <recommendedName>
        <fullName evidence="2">NADH-quinone oxidoreductase subunit J</fullName>
        <ecNumber evidence="2">7.1.1.-</ecNumber>
    </recommendedName>
</protein>
<dbReference type="Proteomes" id="UP001501222">
    <property type="component" value="Unassembled WGS sequence"/>
</dbReference>
<comment type="function">
    <text evidence="2">NDH-1 shuttles electrons from NADH, via FMN and iron-sulfur (Fe-S) centers, to quinones in the respiratory chain. Couples the redox reaction to proton translocation (for every two electrons transferred, four hydrogen ions are translocated across the cytoplasmic membrane), and thus conserves the redox energy in a proton gradient.</text>
</comment>
<dbReference type="Pfam" id="PF00499">
    <property type="entry name" value="Oxidored_q3"/>
    <property type="match status" value="1"/>
</dbReference>
<dbReference type="InterPro" id="IPR042106">
    <property type="entry name" value="Nuo/plastoQ_OxRdtase_6_NuoJ"/>
</dbReference>
<evidence type="ECO:0000256" key="2">
    <source>
        <dbReference type="RuleBase" id="RU004429"/>
    </source>
</evidence>
<organism evidence="3 4">
    <name type="scientific">Kribbella ginsengisoli</name>
    <dbReference type="NCBI Taxonomy" id="363865"/>
    <lineage>
        <taxon>Bacteria</taxon>
        <taxon>Bacillati</taxon>
        <taxon>Actinomycetota</taxon>
        <taxon>Actinomycetes</taxon>
        <taxon>Propionibacteriales</taxon>
        <taxon>Kribbellaceae</taxon>
        <taxon>Kribbella</taxon>
    </lineage>
</organism>
<feature type="transmembrane region" description="Helical" evidence="2">
    <location>
        <begin position="53"/>
        <end position="72"/>
    </location>
</feature>
<dbReference type="PANTHER" id="PTHR33269">
    <property type="entry name" value="NADH-UBIQUINONE OXIDOREDUCTASE CHAIN 6"/>
    <property type="match status" value="1"/>
</dbReference>
<proteinExistence type="inferred from homology"/>
<evidence type="ECO:0000313" key="4">
    <source>
        <dbReference type="Proteomes" id="UP001501222"/>
    </source>
</evidence>
<keyword evidence="2" id="KW-0472">Membrane</keyword>
<comment type="catalytic activity">
    <reaction evidence="2">
        <text>a quinone + NADH + 5 H(+)(in) = a quinol + NAD(+) + 4 H(+)(out)</text>
        <dbReference type="Rhea" id="RHEA:57888"/>
        <dbReference type="ChEBI" id="CHEBI:15378"/>
        <dbReference type="ChEBI" id="CHEBI:24646"/>
        <dbReference type="ChEBI" id="CHEBI:57540"/>
        <dbReference type="ChEBI" id="CHEBI:57945"/>
        <dbReference type="ChEBI" id="CHEBI:132124"/>
    </reaction>
</comment>
<keyword evidence="2" id="KW-0520">NAD</keyword>
<evidence type="ECO:0000256" key="1">
    <source>
        <dbReference type="ARBA" id="ARBA00005698"/>
    </source>
</evidence>
<keyword evidence="2" id="KW-1003">Cell membrane</keyword>
<feature type="transmembrane region" description="Helical" evidence="2">
    <location>
        <begin position="92"/>
        <end position="113"/>
    </location>
</feature>
<dbReference type="PANTHER" id="PTHR33269:SF17">
    <property type="entry name" value="NADH-UBIQUINONE OXIDOREDUCTASE CHAIN 6"/>
    <property type="match status" value="1"/>
</dbReference>
<dbReference type="EC" id="7.1.1.-" evidence="2"/>
<feature type="transmembrane region" description="Helical" evidence="2">
    <location>
        <begin position="133"/>
        <end position="157"/>
    </location>
</feature>
<comment type="subcellular location">
    <subcellularLocation>
        <location evidence="2">Cell membrane</location>
        <topology evidence="2">Multi-pass membrane protein</topology>
    </subcellularLocation>
</comment>
<keyword evidence="2" id="KW-0874">Quinone</keyword>
<accession>A0ABP6WS57</accession>
<dbReference type="EMBL" id="BAABAA010000002">
    <property type="protein sequence ID" value="GAA3555352.1"/>
    <property type="molecule type" value="Genomic_DNA"/>
</dbReference>
<comment type="caution">
    <text evidence="3">The sequence shown here is derived from an EMBL/GenBank/DDBJ whole genome shotgun (WGS) entry which is preliminary data.</text>
</comment>
<name>A0ABP6WS57_9ACTN</name>